<feature type="chain" id="PRO_5013789884" evidence="3">
    <location>
        <begin position="22"/>
        <end position="322"/>
    </location>
</feature>
<dbReference type="VEuPathDB" id="FungiDB:FOC4_g10010869"/>
<feature type="compositionally biased region" description="Polar residues" evidence="1">
    <location>
        <begin position="225"/>
        <end position="239"/>
    </location>
</feature>
<feature type="transmembrane region" description="Helical" evidence="2">
    <location>
        <begin position="186"/>
        <end position="213"/>
    </location>
</feature>
<dbReference type="AlphaFoldDB" id="A0A2H3T202"/>
<dbReference type="VEuPathDB" id="FungiDB:FOIG_05282"/>
<keyword evidence="2" id="KW-1133">Transmembrane helix</keyword>
<evidence type="ECO:0000256" key="3">
    <source>
        <dbReference type="SAM" id="SignalP"/>
    </source>
</evidence>
<dbReference type="OrthoDB" id="5039529at2759"/>
<evidence type="ECO:0000313" key="5">
    <source>
        <dbReference type="Proteomes" id="UP000219369"/>
    </source>
</evidence>
<proteinExistence type="predicted"/>
<evidence type="ECO:0000256" key="1">
    <source>
        <dbReference type="SAM" id="MobiDB-lite"/>
    </source>
</evidence>
<evidence type="ECO:0000313" key="4">
    <source>
        <dbReference type="EMBL" id="SCO76920.1"/>
    </source>
</evidence>
<protein>
    <submittedName>
        <fullName evidence="4">Uncharacterized protein</fullName>
    </submittedName>
</protein>
<name>A0A2H3T202_FUSOX</name>
<accession>A0A2H3T202</accession>
<feature type="signal peptide" evidence="3">
    <location>
        <begin position="1"/>
        <end position="21"/>
    </location>
</feature>
<dbReference type="Proteomes" id="UP000219369">
    <property type="component" value="Unassembled WGS sequence"/>
</dbReference>
<reference evidence="5" key="1">
    <citation type="submission" date="2016-09" db="EMBL/GenBank/DDBJ databases">
        <authorList>
            <person name="Guldener U."/>
        </authorList>
    </citation>
    <scope>NUCLEOTIDE SEQUENCE [LARGE SCALE GENOMIC DNA]</scope>
    <source>
        <strain evidence="5">V64-1</strain>
    </source>
</reference>
<gene>
    <name evidence="4" type="ORF">FRV6_01132</name>
</gene>
<dbReference type="VEuPathDB" id="FungiDB:FOXG_02488"/>
<dbReference type="VEuPathDB" id="FungiDB:FOZG_04687"/>
<keyword evidence="3" id="KW-0732">Signal</keyword>
<dbReference type="EMBL" id="FMJY01000001">
    <property type="protein sequence ID" value="SCO76920.1"/>
    <property type="molecule type" value="Genomic_DNA"/>
</dbReference>
<keyword evidence="2" id="KW-0472">Membrane</keyword>
<dbReference type="CDD" id="cd12087">
    <property type="entry name" value="TM_EGFR-like"/>
    <property type="match status" value="1"/>
</dbReference>
<dbReference type="VEuPathDB" id="FungiDB:FOMG_04512"/>
<keyword evidence="2" id="KW-0812">Transmembrane</keyword>
<organism evidence="4 5">
    <name type="scientific">Fusarium oxysporum</name>
    <name type="common">Fusarium vascular wilt</name>
    <dbReference type="NCBI Taxonomy" id="5507"/>
    <lineage>
        <taxon>Eukaryota</taxon>
        <taxon>Fungi</taxon>
        <taxon>Dikarya</taxon>
        <taxon>Ascomycota</taxon>
        <taxon>Pezizomycotina</taxon>
        <taxon>Sordariomycetes</taxon>
        <taxon>Hypocreomycetidae</taxon>
        <taxon>Hypocreales</taxon>
        <taxon>Nectriaceae</taxon>
        <taxon>Fusarium</taxon>
        <taxon>Fusarium oxysporum species complex</taxon>
    </lineage>
</organism>
<evidence type="ECO:0000256" key="2">
    <source>
        <dbReference type="SAM" id="Phobius"/>
    </source>
</evidence>
<feature type="region of interest" description="Disordered" evidence="1">
    <location>
        <begin position="219"/>
        <end position="246"/>
    </location>
</feature>
<sequence>MHRPRLTRAVSFTLLIEAAYGALHIPITTNTFNPTSGTITITIAPDNTCGFDNQGQAFWTCDSGTRCSWESGQINHAFCGWDGLWTTCLNSSIAMDTHLCGKACTQNPYIGFCNISSIPACVTVDLGNGIHDYDCETSSYRTSVETSLSLETREFTTMILVDGTTASSITSPTSSTNISPTHGPEAGAIVGGVLGGLAIIALIVIGVLGTLFLRRRKRNKPTPLEPNSSPPTHIQPQSDTPDRNNIIASPTLTELDGAIMSSPVTPQAHTISSHPIVKHHTTYQTAHSPPPIYETLDPVPGQRYELDEGGTNHHRGSMQELQ</sequence>